<protein>
    <submittedName>
        <fullName evidence="2">Uncharacterized protein</fullName>
    </submittedName>
</protein>
<organism evidence="2 3">
    <name type="scientific">Fragilariopsis cylindrus CCMP1102</name>
    <dbReference type="NCBI Taxonomy" id="635003"/>
    <lineage>
        <taxon>Eukaryota</taxon>
        <taxon>Sar</taxon>
        <taxon>Stramenopiles</taxon>
        <taxon>Ochrophyta</taxon>
        <taxon>Bacillariophyta</taxon>
        <taxon>Bacillariophyceae</taxon>
        <taxon>Bacillariophycidae</taxon>
        <taxon>Bacillariales</taxon>
        <taxon>Bacillariaceae</taxon>
        <taxon>Fragilariopsis</taxon>
    </lineage>
</organism>
<dbReference type="AlphaFoldDB" id="A0A1E7EJM6"/>
<dbReference type="Proteomes" id="UP000095751">
    <property type="component" value="Unassembled WGS sequence"/>
</dbReference>
<name>A0A1E7EJM6_9STRA</name>
<evidence type="ECO:0000313" key="3">
    <source>
        <dbReference type="Proteomes" id="UP000095751"/>
    </source>
</evidence>
<feature type="signal peptide" evidence="1">
    <location>
        <begin position="1"/>
        <end position="24"/>
    </location>
</feature>
<sequence>MKFSSINIHTFLVLVICTIGVVSGVDTCTSEYCVCIGECPDSYTDKFSSSSAIFNGENFVCYATNGIKFGIGGDEVKIGADTVSQSDLGPCSDDIPLPTSAATKAITTSAGASSFSSTSIILSLTVGASIIFGSLIIV</sequence>
<dbReference type="InParanoid" id="A0A1E7EJM6"/>
<gene>
    <name evidence="2" type="ORF">FRACYDRAFT_278845</name>
</gene>
<dbReference type="EMBL" id="KV784429">
    <property type="protein sequence ID" value="OEU06109.1"/>
    <property type="molecule type" value="Genomic_DNA"/>
</dbReference>
<reference evidence="2 3" key="1">
    <citation type="submission" date="2016-09" db="EMBL/GenBank/DDBJ databases">
        <title>Extensive genetic diversity and differential bi-allelic expression allows diatom success in the polar Southern Ocean.</title>
        <authorList>
            <consortium name="DOE Joint Genome Institute"/>
            <person name="Mock T."/>
            <person name="Otillar R.P."/>
            <person name="Strauss J."/>
            <person name="Dupont C."/>
            <person name="Frickenhaus S."/>
            <person name="Maumus F."/>
            <person name="Mcmullan M."/>
            <person name="Sanges R."/>
            <person name="Schmutz J."/>
            <person name="Toseland A."/>
            <person name="Valas R."/>
            <person name="Veluchamy A."/>
            <person name="Ward B.J."/>
            <person name="Allen A."/>
            <person name="Barry K."/>
            <person name="Falciatore A."/>
            <person name="Ferrante M."/>
            <person name="Fortunato A.E."/>
            <person name="Gloeckner G."/>
            <person name="Gruber A."/>
            <person name="Hipkin R."/>
            <person name="Janech M."/>
            <person name="Kroth P."/>
            <person name="Leese F."/>
            <person name="Lindquist E."/>
            <person name="Lyon B.R."/>
            <person name="Martin J."/>
            <person name="Mayer C."/>
            <person name="Parker M."/>
            <person name="Quesneville H."/>
            <person name="Raymond J."/>
            <person name="Uhlig C."/>
            <person name="Valentin K.U."/>
            <person name="Worden A.Z."/>
            <person name="Armbrust E.V."/>
            <person name="Bowler C."/>
            <person name="Green B."/>
            <person name="Moulton V."/>
            <person name="Van Oosterhout C."/>
            <person name="Grigoriev I."/>
        </authorList>
    </citation>
    <scope>NUCLEOTIDE SEQUENCE [LARGE SCALE GENOMIC DNA]</scope>
    <source>
        <strain evidence="2 3">CCMP1102</strain>
    </source>
</reference>
<dbReference type="KEGG" id="fcy:FRACYDRAFT_278845"/>
<proteinExistence type="predicted"/>
<evidence type="ECO:0000313" key="2">
    <source>
        <dbReference type="EMBL" id="OEU06109.1"/>
    </source>
</evidence>
<feature type="chain" id="PRO_5009191919" evidence="1">
    <location>
        <begin position="25"/>
        <end position="138"/>
    </location>
</feature>
<evidence type="ECO:0000256" key="1">
    <source>
        <dbReference type="SAM" id="SignalP"/>
    </source>
</evidence>
<accession>A0A1E7EJM6</accession>
<keyword evidence="1" id="KW-0732">Signal</keyword>
<keyword evidence="3" id="KW-1185">Reference proteome</keyword>